<evidence type="ECO:0000256" key="5">
    <source>
        <dbReference type="ARBA" id="ARBA00022741"/>
    </source>
</evidence>
<dbReference type="GO" id="GO:0005737">
    <property type="term" value="C:cytoplasm"/>
    <property type="evidence" value="ECO:0007669"/>
    <property type="project" value="TreeGrafter"/>
</dbReference>
<feature type="region of interest" description="Disordered" evidence="11">
    <location>
        <begin position="522"/>
        <end position="790"/>
    </location>
</feature>
<comment type="caution">
    <text evidence="13">The sequence shown here is derived from an EMBL/GenBank/DDBJ whole genome shotgun (WGS) entry which is preliminary data.</text>
</comment>
<dbReference type="GO" id="GO:0004674">
    <property type="term" value="F:protein serine/threonine kinase activity"/>
    <property type="evidence" value="ECO:0007669"/>
    <property type="project" value="UniProtKB-KW"/>
</dbReference>
<evidence type="ECO:0000256" key="4">
    <source>
        <dbReference type="ARBA" id="ARBA00022679"/>
    </source>
</evidence>
<evidence type="ECO:0000256" key="10">
    <source>
        <dbReference type="PROSITE-ProRule" id="PRU10141"/>
    </source>
</evidence>
<feature type="compositionally biased region" description="Polar residues" evidence="11">
    <location>
        <begin position="411"/>
        <end position="421"/>
    </location>
</feature>
<dbReference type="PANTHER" id="PTHR48012:SF10">
    <property type="entry name" value="FI20177P1"/>
    <property type="match status" value="1"/>
</dbReference>
<evidence type="ECO:0000259" key="12">
    <source>
        <dbReference type="PROSITE" id="PS50011"/>
    </source>
</evidence>
<dbReference type="PANTHER" id="PTHR48012">
    <property type="entry name" value="STERILE20-LIKE KINASE, ISOFORM B-RELATED"/>
    <property type="match status" value="1"/>
</dbReference>
<evidence type="ECO:0000256" key="11">
    <source>
        <dbReference type="SAM" id="MobiDB-lite"/>
    </source>
</evidence>
<keyword evidence="7 10" id="KW-0067">ATP-binding</keyword>
<dbReference type="SMART" id="SM00220">
    <property type="entry name" value="S_TKc"/>
    <property type="match status" value="1"/>
</dbReference>
<feature type="compositionally biased region" description="Polar residues" evidence="11">
    <location>
        <begin position="706"/>
        <end position="716"/>
    </location>
</feature>
<feature type="region of interest" description="Disordered" evidence="11">
    <location>
        <begin position="401"/>
        <end position="426"/>
    </location>
</feature>
<evidence type="ECO:0000313" key="13">
    <source>
        <dbReference type="EMBL" id="RJE22464.1"/>
    </source>
</evidence>
<accession>A0A3A2ZT29</accession>
<dbReference type="STRING" id="2070753.A0A3A2ZT29"/>
<feature type="compositionally biased region" description="Polar residues" evidence="11">
    <location>
        <begin position="734"/>
        <end position="748"/>
    </location>
</feature>
<evidence type="ECO:0000256" key="7">
    <source>
        <dbReference type="ARBA" id="ARBA00022840"/>
    </source>
</evidence>
<sequence length="848" mass="93369">MDPPRTSRFLDPSSAMAAITKHKAEAMKLAREQAAAIKEMCRRAKSEPPAYEFEELIGKGTYGRVYKGHQIPSRKLVAIKVMDIDSMDYKSGRDFKDESIKDFIHETKVMKQVKDAGAKNINQLIEAVSIQSQLWLVCEYCPGGSVRTLMRATGDQLDEKFIIPIARELAVGLRAIHDAGVIHRDIKAANILIHEEGRLEICDFGVAGVLQTQLDKRSTWIGTPHWMPPEMFSTRGGPHEYGSEIDVWAYGCTLFEFATGKPPNSNLRERIQIGRQLSRTTPRLANSQYSDGLKDLVSFTLDSDPATRPSMSDILSHPYIAGTEEEYPTSSLSELVKTYYQWSQRGGQRISLFHPGGAAAAEIPGGDYSDDDWNFSTTDGFERRFSVLDLDQLAASLAELEQEMSPASPKPSEQPTESTPTEMKMTPDEKANFDERVRRGATAMEGLFDEKKPDYKYETKNDFVPVQPEQTTDLPLRTVTDRSSVASTLIDIDIGSFDSSHYAAAAVTAQPFQLADANTIKANRSSGRQHRNSSGERPQDKDDEDQFSYQPQSGPRPPTMEWKFPAFMPTPETNTEHEPEPRKENTQADTDSTQKRATMEWTFPSMDATIPANQGPPDAESSVDDTIRAPTTAVRTSTLSTTSTAEPIDLGEPGDARPTTPSVSSQSDQSDSEYDPFRFDRSFTSRGFKSPQQDHFYSHDVPSSVLDASTYSSSDSGILDGPGPDEEDTHPLWRSQSIMEYPPSNQEPFPTGDMDMSSVLSSPARESFSTARKEPAPATTESIGFSSVAPPSIESLTEGADDAVVSGELDRLLGDLLDSLKLTGDALGRASIAGPENTDPGLVSQNVE</sequence>
<organism evidence="13 14">
    <name type="scientific">Aspergillus sclerotialis</name>
    <dbReference type="NCBI Taxonomy" id="2070753"/>
    <lineage>
        <taxon>Eukaryota</taxon>
        <taxon>Fungi</taxon>
        <taxon>Dikarya</taxon>
        <taxon>Ascomycota</taxon>
        <taxon>Pezizomycotina</taxon>
        <taxon>Eurotiomycetes</taxon>
        <taxon>Eurotiomycetidae</taxon>
        <taxon>Eurotiales</taxon>
        <taxon>Aspergillaceae</taxon>
        <taxon>Aspergillus</taxon>
        <taxon>Aspergillus subgen. Polypaecilum</taxon>
    </lineage>
</organism>
<feature type="compositionally biased region" description="Basic and acidic residues" evidence="11">
    <location>
        <begin position="574"/>
        <end position="598"/>
    </location>
</feature>
<dbReference type="Proteomes" id="UP000266188">
    <property type="component" value="Unassembled WGS sequence"/>
</dbReference>
<evidence type="ECO:0000256" key="8">
    <source>
        <dbReference type="ARBA" id="ARBA00047899"/>
    </source>
</evidence>
<keyword evidence="6 13" id="KW-0418">Kinase</keyword>
<dbReference type="InterPro" id="IPR017441">
    <property type="entry name" value="Protein_kinase_ATP_BS"/>
</dbReference>
<feature type="binding site" evidence="10">
    <location>
        <position position="80"/>
    </location>
    <ligand>
        <name>ATP</name>
        <dbReference type="ChEBI" id="CHEBI:30616"/>
    </ligand>
</feature>
<name>A0A3A2ZT29_9EURO</name>
<comment type="catalytic activity">
    <reaction evidence="8">
        <text>L-threonyl-[protein] + ATP = O-phospho-L-threonyl-[protein] + ADP + H(+)</text>
        <dbReference type="Rhea" id="RHEA:46608"/>
        <dbReference type="Rhea" id="RHEA-COMP:11060"/>
        <dbReference type="Rhea" id="RHEA-COMP:11605"/>
        <dbReference type="ChEBI" id="CHEBI:15378"/>
        <dbReference type="ChEBI" id="CHEBI:30013"/>
        <dbReference type="ChEBI" id="CHEBI:30616"/>
        <dbReference type="ChEBI" id="CHEBI:61977"/>
        <dbReference type="ChEBI" id="CHEBI:456216"/>
        <dbReference type="EC" id="2.7.11.1"/>
    </reaction>
</comment>
<dbReference type="PROSITE" id="PS00107">
    <property type="entry name" value="PROTEIN_KINASE_ATP"/>
    <property type="match status" value="1"/>
</dbReference>
<keyword evidence="5 10" id="KW-0547">Nucleotide-binding</keyword>
<dbReference type="SUPFAM" id="SSF56112">
    <property type="entry name" value="Protein kinase-like (PK-like)"/>
    <property type="match status" value="1"/>
</dbReference>
<comment type="catalytic activity">
    <reaction evidence="9">
        <text>L-seryl-[protein] + ATP = O-phospho-L-seryl-[protein] + ADP + H(+)</text>
        <dbReference type="Rhea" id="RHEA:17989"/>
        <dbReference type="Rhea" id="RHEA-COMP:9863"/>
        <dbReference type="Rhea" id="RHEA-COMP:11604"/>
        <dbReference type="ChEBI" id="CHEBI:15378"/>
        <dbReference type="ChEBI" id="CHEBI:29999"/>
        <dbReference type="ChEBI" id="CHEBI:30616"/>
        <dbReference type="ChEBI" id="CHEBI:83421"/>
        <dbReference type="ChEBI" id="CHEBI:456216"/>
        <dbReference type="EC" id="2.7.11.1"/>
    </reaction>
</comment>
<gene>
    <name evidence="13" type="ORF">PHISCL_05196</name>
</gene>
<dbReference type="GO" id="GO:0005524">
    <property type="term" value="F:ATP binding"/>
    <property type="evidence" value="ECO:0007669"/>
    <property type="project" value="UniProtKB-UniRule"/>
</dbReference>
<dbReference type="InterPro" id="IPR011009">
    <property type="entry name" value="Kinase-like_dom_sf"/>
</dbReference>
<dbReference type="EC" id="2.7.11.1" evidence="2"/>
<keyword evidence="14" id="KW-1185">Reference proteome</keyword>
<keyword evidence="3" id="KW-0723">Serine/threonine-protein kinase</keyword>
<evidence type="ECO:0000256" key="9">
    <source>
        <dbReference type="ARBA" id="ARBA00048679"/>
    </source>
</evidence>
<evidence type="ECO:0000256" key="1">
    <source>
        <dbReference type="ARBA" id="ARBA00008874"/>
    </source>
</evidence>
<dbReference type="InterPro" id="IPR008271">
    <property type="entry name" value="Ser/Thr_kinase_AS"/>
</dbReference>
<feature type="compositionally biased region" description="Low complexity" evidence="11">
    <location>
        <begin position="631"/>
        <end position="644"/>
    </location>
</feature>
<dbReference type="PROSITE" id="PS00108">
    <property type="entry name" value="PROTEIN_KINASE_ST"/>
    <property type="match status" value="1"/>
</dbReference>
<evidence type="ECO:0000256" key="2">
    <source>
        <dbReference type="ARBA" id="ARBA00012513"/>
    </source>
</evidence>
<dbReference type="Gene3D" id="1.10.510.10">
    <property type="entry name" value="Transferase(Phosphotransferase) domain 1"/>
    <property type="match status" value="1"/>
</dbReference>
<dbReference type="FunFam" id="1.10.510.10:FF:000670">
    <property type="entry name" value="Serine/threonin protein kinase, putative"/>
    <property type="match status" value="1"/>
</dbReference>
<dbReference type="PROSITE" id="PS50011">
    <property type="entry name" value="PROTEIN_KINASE_DOM"/>
    <property type="match status" value="1"/>
</dbReference>
<reference evidence="14" key="1">
    <citation type="submission" date="2017-02" db="EMBL/GenBank/DDBJ databases">
        <authorList>
            <person name="Tafer H."/>
            <person name="Lopandic K."/>
        </authorList>
    </citation>
    <scope>NUCLEOTIDE SEQUENCE [LARGE SCALE GENOMIC DNA]</scope>
    <source>
        <strain evidence="14">CBS 366.77</strain>
    </source>
</reference>
<proteinExistence type="inferred from homology"/>
<dbReference type="InterPro" id="IPR000719">
    <property type="entry name" value="Prot_kinase_dom"/>
</dbReference>
<dbReference type="EMBL" id="MVGC01000167">
    <property type="protein sequence ID" value="RJE22464.1"/>
    <property type="molecule type" value="Genomic_DNA"/>
</dbReference>
<keyword evidence="4" id="KW-0808">Transferase</keyword>
<feature type="compositionally biased region" description="Polar residues" evidence="11">
    <location>
        <begin position="684"/>
        <end position="695"/>
    </location>
</feature>
<comment type="similarity">
    <text evidence="1">Belongs to the protein kinase superfamily. STE Ser/Thr protein kinase family. STE20 subfamily.</text>
</comment>
<feature type="domain" description="Protein kinase" evidence="12">
    <location>
        <begin position="51"/>
        <end position="320"/>
    </location>
</feature>
<evidence type="ECO:0000256" key="3">
    <source>
        <dbReference type="ARBA" id="ARBA00022527"/>
    </source>
</evidence>
<evidence type="ECO:0000256" key="6">
    <source>
        <dbReference type="ARBA" id="ARBA00022777"/>
    </source>
</evidence>
<protein>
    <recommendedName>
        <fullName evidence="2">non-specific serine/threonine protein kinase</fullName>
        <ecNumber evidence="2">2.7.11.1</ecNumber>
    </recommendedName>
</protein>
<dbReference type="AlphaFoldDB" id="A0A3A2ZT29"/>
<dbReference type="InterPro" id="IPR050629">
    <property type="entry name" value="STE20/SPS1-PAK"/>
</dbReference>
<dbReference type="OrthoDB" id="248923at2759"/>
<dbReference type="Pfam" id="PF00069">
    <property type="entry name" value="Pkinase"/>
    <property type="match status" value="1"/>
</dbReference>
<evidence type="ECO:0000313" key="14">
    <source>
        <dbReference type="Proteomes" id="UP000266188"/>
    </source>
</evidence>